<reference evidence="8 9" key="1">
    <citation type="submission" date="2023-05" db="EMBL/GenBank/DDBJ databases">
        <authorList>
            <person name="Yin Y."/>
            <person name="Lu Z."/>
        </authorList>
    </citation>
    <scope>NUCLEOTIDE SEQUENCE [LARGE SCALE GENOMIC DNA]</scope>
    <source>
        <strain evidence="8 9">ZM22</strain>
    </source>
</reference>
<keyword evidence="6" id="KW-0472">Membrane</keyword>
<evidence type="ECO:0000256" key="4">
    <source>
        <dbReference type="ARBA" id="ARBA00022692"/>
    </source>
</evidence>
<dbReference type="Pfam" id="PF03349">
    <property type="entry name" value="Toluene_X"/>
    <property type="match status" value="1"/>
</dbReference>
<gene>
    <name evidence="8" type="ORF">QMY55_11915</name>
</gene>
<evidence type="ECO:0000256" key="6">
    <source>
        <dbReference type="ARBA" id="ARBA00023136"/>
    </source>
</evidence>
<evidence type="ECO:0000313" key="8">
    <source>
        <dbReference type="EMBL" id="WHS67773.1"/>
    </source>
</evidence>
<accession>A0ABY8SXW7</accession>
<name>A0ABY8SXW7_9BURK</name>
<keyword evidence="9" id="KW-1185">Reference proteome</keyword>
<sequence>MLGQSTGQVADAYTQWGFAYKQELTPQTSMLIMLSRPFGLDIHYGVQQSSLLGGTEARVSTHELMGALRYRWDEQWGVHGGLRMQRSEGNVGFGGLAFGAAHGYRVDFRPSTEPGYLLGLSYERPDVSLRMAATYYSAIHHKMSTRENVLPVTTTTSSTSPQSFNLDVQAAIAPSTLAFGQIRWMQWSQFKLSPQVFAAATNGGSLTDLEDTTTYTLGLGQKLSSQWSGFVSVSYDRSKHTNAPSALRPSNGRVGYALGVSYQDPRFKLTPWISYQRLGAADISLVNYPIASFRQSSAMVFGVKLDYTF</sequence>
<keyword evidence="3" id="KW-1134">Transmembrane beta strand</keyword>
<proteinExistence type="inferred from homology"/>
<evidence type="ECO:0000256" key="2">
    <source>
        <dbReference type="ARBA" id="ARBA00008163"/>
    </source>
</evidence>
<evidence type="ECO:0000256" key="5">
    <source>
        <dbReference type="ARBA" id="ARBA00022729"/>
    </source>
</evidence>
<evidence type="ECO:0000313" key="9">
    <source>
        <dbReference type="Proteomes" id="UP001240697"/>
    </source>
</evidence>
<dbReference type="RefSeq" id="WP_283488796.1">
    <property type="nucleotide sequence ID" value="NZ_CP125947.1"/>
</dbReference>
<keyword evidence="4" id="KW-0812">Transmembrane</keyword>
<evidence type="ECO:0000256" key="3">
    <source>
        <dbReference type="ARBA" id="ARBA00022452"/>
    </source>
</evidence>
<dbReference type="Gene3D" id="2.40.160.60">
    <property type="entry name" value="Outer membrane protein transport protein (OMPP1/FadL/TodX)"/>
    <property type="match status" value="1"/>
</dbReference>
<protein>
    <submittedName>
        <fullName evidence="8">Outer membrane protein transport protein</fullName>
    </submittedName>
</protein>
<dbReference type="PANTHER" id="PTHR35093:SF8">
    <property type="entry name" value="OUTER MEMBRANE PROTEIN NMB0088-RELATED"/>
    <property type="match status" value="1"/>
</dbReference>
<dbReference type="PANTHER" id="PTHR35093">
    <property type="entry name" value="OUTER MEMBRANE PROTEIN NMB0088-RELATED"/>
    <property type="match status" value="1"/>
</dbReference>
<organism evidence="8 9">
    <name type="scientific">Comamonas resistens</name>
    <dbReference type="NCBI Taxonomy" id="3046670"/>
    <lineage>
        <taxon>Bacteria</taxon>
        <taxon>Pseudomonadati</taxon>
        <taxon>Pseudomonadota</taxon>
        <taxon>Betaproteobacteria</taxon>
        <taxon>Burkholderiales</taxon>
        <taxon>Comamonadaceae</taxon>
        <taxon>Comamonas</taxon>
    </lineage>
</organism>
<comment type="subcellular location">
    <subcellularLocation>
        <location evidence="1">Cell outer membrane</location>
        <topology evidence="1">Multi-pass membrane protein</topology>
    </subcellularLocation>
</comment>
<dbReference type="SUPFAM" id="SSF56935">
    <property type="entry name" value="Porins"/>
    <property type="match status" value="1"/>
</dbReference>
<evidence type="ECO:0000256" key="1">
    <source>
        <dbReference type="ARBA" id="ARBA00004571"/>
    </source>
</evidence>
<dbReference type="InterPro" id="IPR005017">
    <property type="entry name" value="OMPP1/FadL/TodX"/>
</dbReference>
<keyword evidence="5" id="KW-0732">Signal</keyword>
<keyword evidence="7" id="KW-0998">Cell outer membrane</keyword>
<dbReference type="EMBL" id="CP125947">
    <property type="protein sequence ID" value="WHS67773.1"/>
    <property type="molecule type" value="Genomic_DNA"/>
</dbReference>
<evidence type="ECO:0000256" key="7">
    <source>
        <dbReference type="ARBA" id="ARBA00023237"/>
    </source>
</evidence>
<dbReference type="Proteomes" id="UP001240697">
    <property type="component" value="Chromosome"/>
</dbReference>
<comment type="similarity">
    <text evidence="2">Belongs to the OmpP1/FadL family.</text>
</comment>